<dbReference type="AlphaFoldDB" id="A0A3R7KQR0"/>
<name>A0A3R7KQR0_9STRA</name>
<keyword evidence="5" id="KW-1185">Reference proteome</keyword>
<dbReference type="EMBL" id="JPWU03000354">
    <property type="protein sequence ID" value="KAG2519213.1"/>
    <property type="molecule type" value="Genomic_DNA"/>
</dbReference>
<dbReference type="Proteomes" id="UP000285883">
    <property type="component" value="Unassembled WGS sequence"/>
</dbReference>
<organism evidence="4 5">
    <name type="scientific">Phytophthora kernoviae</name>
    <dbReference type="NCBI Taxonomy" id="325452"/>
    <lineage>
        <taxon>Eukaryota</taxon>
        <taxon>Sar</taxon>
        <taxon>Stramenopiles</taxon>
        <taxon>Oomycota</taxon>
        <taxon>Peronosporomycetes</taxon>
        <taxon>Peronosporales</taxon>
        <taxon>Peronosporaceae</taxon>
        <taxon>Phytophthora</taxon>
    </lineage>
</organism>
<reference evidence="1" key="1">
    <citation type="journal article" date="2015" name="Genom Data">
        <title>Genome sequences of six Phytophthora species associated with forests in New Zealand.</title>
        <authorList>
            <person name="Studholme D.J."/>
            <person name="McDougal R.L."/>
            <person name="Sambles C."/>
            <person name="Hansen E."/>
            <person name="Hardy G."/>
            <person name="Grant M."/>
            <person name="Ganley R.J."/>
            <person name="Williams N.M."/>
        </authorList>
    </citation>
    <scope>NUCLEOTIDE SEQUENCE</scope>
    <source>
        <strain evidence="1">NZFS 2646</strain>
        <strain evidence="2">NZFS 3630</strain>
    </source>
</reference>
<evidence type="ECO:0000313" key="4">
    <source>
        <dbReference type="EMBL" id="RLN75747.1"/>
    </source>
</evidence>
<evidence type="ECO:0000313" key="2">
    <source>
        <dbReference type="EMBL" id="KAG2519213.1"/>
    </source>
</evidence>
<comment type="caution">
    <text evidence="4">The sequence shown here is derived from an EMBL/GenBank/DDBJ whole genome shotgun (WGS) entry which is preliminary data.</text>
</comment>
<dbReference type="Proteomes" id="UP000785171">
    <property type="component" value="Unassembled WGS sequence"/>
</dbReference>
<evidence type="ECO:0000313" key="5">
    <source>
        <dbReference type="Proteomes" id="UP000285624"/>
    </source>
</evidence>
<dbReference type="Proteomes" id="UP000285624">
    <property type="component" value="Unassembled WGS sequence"/>
</dbReference>
<reference evidence="5 6" key="2">
    <citation type="submission" date="2018-07" db="EMBL/GenBank/DDBJ databases">
        <title>Genome sequencing of oomycete isolates from Chile give support for New Zealand origin for Phytophthora kernoviae and make available the first Nothophytophthora sp. genome.</title>
        <authorList>
            <person name="Studholme D.J."/>
            <person name="Sanfuentes E."/>
            <person name="Panda P."/>
            <person name="Hill R."/>
            <person name="Sambles C."/>
            <person name="Grant M."/>
            <person name="Williams N.M."/>
            <person name="Mcdougal R.L."/>
        </authorList>
    </citation>
    <scope>NUCLEOTIDE SEQUENCE [LARGE SCALE GENOMIC DNA]</scope>
    <source>
        <strain evidence="3">Chile2</strain>
        <strain evidence="4">Chile4</strain>
    </source>
</reference>
<proteinExistence type="predicted"/>
<protein>
    <submittedName>
        <fullName evidence="4">Uncharacterized protein</fullName>
    </submittedName>
</protein>
<gene>
    <name evidence="3" type="ORF">BBI17_008030</name>
    <name evidence="4" type="ORF">BBO99_00008101</name>
    <name evidence="1" type="ORF">JM16_007730</name>
    <name evidence="2" type="ORF">JM18_007629</name>
</gene>
<reference evidence="1" key="3">
    <citation type="submission" date="2020-06" db="EMBL/GenBank/DDBJ databases">
        <authorList>
            <person name="Studholme D.J."/>
        </authorList>
    </citation>
    <scope>NUCLEOTIDE SEQUENCE</scope>
    <source>
        <strain evidence="1">NZFS 2646</strain>
        <strain evidence="2">NZFS 3630</strain>
    </source>
</reference>
<dbReference type="Proteomes" id="UP000792063">
    <property type="component" value="Unassembled WGS sequence"/>
</dbReference>
<dbReference type="EMBL" id="MAYM02001826">
    <property type="protein sequence ID" value="RLN10515.1"/>
    <property type="molecule type" value="Genomic_DNA"/>
</dbReference>
<dbReference type="EMBL" id="MBDN02000386">
    <property type="protein sequence ID" value="RLN75747.1"/>
    <property type="molecule type" value="Genomic_DNA"/>
</dbReference>
<evidence type="ECO:0000313" key="1">
    <source>
        <dbReference type="EMBL" id="KAG2515420.1"/>
    </source>
</evidence>
<sequence>MAKTGEAEQERRAVELDVAASQARTEPVKALAMSTDVSPSPTMLETRFLLCIKLVCDRMGVRIQTRSTLDDHYPEQD</sequence>
<evidence type="ECO:0000313" key="3">
    <source>
        <dbReference type="EMBL" id="RLN10515.1"/>
    </source>
</evidence>
<accession>A0A3R7KQR0</accession>
<dbReference type="EMBL" id="JPWV03000355">
    <property type="protein sequence ID" value="KAG2515420.1"/>
    <property type="molecule type" value="Genomic_DNA"/>
</dbReference>
<evidence type="ECO:0000313" key="6">
    <source>
        <dbReference type="Proteomes" id="UP000285883"/>
    </source>
</evidence>